<evidence type="ECO:0000256" key="5">
    <source>
        <dbReference type="ARBA" id="ARBA00022989"/>
    </source>
</evidence>
<keyword evidence="2" id="KW-0813">Transport</keyword>
<feature type="region of interest" description="Disordered" evidence="8">
    <location>
        <begin position="209"/>
        <end position="233"/>
    </location>
</feature>
<dbReference type="AlphaFoldDB" id="A0A0C9VPB7"/>
<accession>A0A0C9VPB7</accession>
<feature type="compositionally biased region" description="Low complexity" evidence="8">
    <location>
        <begin position="68"/>
        <end position="85"/>
    </location>
</feature>
<dbReference type="Gene3D" id="1.20.1510.10">
    <property type="entry name" value="Cation efflux protein transmembrane domain"/>
    <property type="match status" value="1"/>
</dbReference>
<dbReference type="PANTHER" id="PTHR46531">
    <property type="entry name" value="ZINC TRANSPORTER 6"/>
    <property type="match status" value="1"/>
</dbReference>
<sequence>MYSPVASSAGPHRTTFGQLPASPGAQRQLRNSFSHTRSPSASSYNFYPPSPSPLSASFALPNQPPASPSTTETSTLPPSPVATRPAPAPPRRHSRIHSRNLSIYFPRPGAGGPASIAEDGGQEVEMPQEPRAAPETLIPNSAPLQQGREISSGFTFGGKKSAPVTTNGTADEDGHGPDSLQANSRPSRRGHHHKHSLSHNFFSFMEPEASTPASLTSGAPTPTPTSSIFPSSPFQPMTPMMNTNFGSPASSITPLPSPPLLTAPPTLTAIGQFCLGALLWVRGQQCGSLACTGLGYWVVFDAVGVACAKVVPVYLRGAGKAEYAYGNARLDTLSIFAQSVYLLFAAVYVCKEALEHMLLSHGDGHHHHRGDEFVDDGINMPVFPILLALITLLGTSVAFENNARIVNATANRLPSIPALMQSIRQPHRSSISHIELPPSTTLGKTLSNPYTIVPAALSLGLLGLWSLIDGSQQRSGDLLLATLLAFFTFSVAYPAALALGKVLLQTAPSRGAIGGRMEAFLRAMRDLERHPQILHLPPPHVWQVTPNATSMEVASMMIATLELHVPKDLDDESVLKLTKWAWERCISALGGSAKERGSEVAEVTVGVVRD</sequence>
<reference evidence="10 11" key="1">
    <citation type="submission" date="2014-06" db="EMBL/GenBank/DDBJ databases">
        <title>Evolutionary Origins and Diversification of the Mycorrhizal Mutualists.</title>
        <authorList>
            <consortium name="DOE Joint Genome Institute"/>
            <consortium name="Mycorrhizal Genomics Consortium"/>
            <person name="Kohler A."/>
            <person name="Kuo A."/>
            <person name="Nagy L.G."/>
            <person name="Floudas D."/>
            <person name="Copeland A."/>
            <person name="Barry K.W."/>
            <person name="Cichocki N."/>
            <person name="Veneault-Fourrey C."/>
            <person name="LaButti K."/>
            <person name="Lindquist E.A."/>
            <person name="Lipzen A."/>
            <person name="Lundell T."/>
            <person name="Morin E."/>
            <person name="Murat C."/>
            <person name="Riley R."/>
            <person name="Ohm R."/>
            <person name="Sun H."/>
            <person name="Tunlid A."/>
            <person name="Henrissat B."/>
            <person name="Grigoriev I.V."/>
            <person name="Hibbett D.S."/>
            <person name="Martin F."/>
        </authorList>
    </citation>
    <scope>NUCLEOTIDE SEQUENCE [LARGE SCALE GENOMIC DNA]</scope>
    <source>
        <strain evidence="10 11">SS14</strain>
    </source>
</reference>
<feature type="transmembrane region" description="Helical" evidence="9">
    <location>
        <begin position="378"/>
        <end position="399"/>
    </location>
</feature>
<dbReference type="GO" id="GO:0006829">
    <property type="term" value="P:zinc ion transport"/>
    <property type="evidence" value="ECO:0007669"/>
    <property type="project" value="TreeGrafter"/>
</dbReference>
<keyword evidence="5 9" id="KW-1133">Transmembrane helix</keyword>
<feature type="transmembrane region" description="Helical" evidence="9">
    <location>
        <begin position="480"/>
        <end position="500"/>
    </location>
</feature>
<dbReference type="PANTHER" id="PTHR46531:SF1">
    <property type="entry name" value="ZINC TRANSPORTER 6"/>
    <property type="match status" value="1"/>
</dbReference>
<keyword evidence="7 9" id="KW-0472">Membrane</keyword>
<evidence type="ECO:0000256" key="8">
    <source>
        <dbReference type="SAM" id="MobiDB-lite"/>
    </source>
</evidence>
<feature type="transmembrane region" description="Helical" evidence="9">
    <location>
        <begin position="450"/>
        <end position="468"/>
    </location>
</feature>
<feature type="compositionally biased region" description="Polar residues" evidence="8">
    <location>
        <begin position="28"/>
        <end position="37"/>
    </location>
</feature>
<dbReference type="OrthoDB" id="5382797at2759"/>
<proteinExistence type="predicted"/>
<feature type="compositionally biased region" description="Polar residues" evidence="8">
    <location>
        <begin position="138"/>
        <end position="154"/>
    </location>
</feature>
<dbReference type="InterPro" id="IPR027469">
    <property type="entry name" value="Cation_efflux_TMD_sf"/>
</dbReference>
<gene>
    <name evidence="10" type="ORF">M422DRAFT_169220</name>
</gene>
<dbReference type="Proteomes" id="UP000054279">
    <property type="component" value="Unassembled WGS sequence"/>
</dbReference>
<organism evidence="10 11">
    <name type="scientific">Sphaerobolus stellatus (strain SS14)</name>
    <dbReference type="NCBI Taxonomy" id="990650"/>
    <lineage>
        <taxon>Eukaryota</taxon>
        <taxon>Fungi</taxon>
        <taxon>Dikarya</taxon>
        <taxon>Basidiomycota</taxon>
        <taxon>Agaricomycotina</taxon>
        <taxon>Agaricomycetes</taxon>
        <taxon>Phallomycetidae</taxon>
        <taxon>Geastrales</taxon>
        <taxon>Sphaerobolaceae</taxon>
        <taxon>Sphaerobolus</taxon>
    </lineage>
</organism>
<evidence type="ECO:0000256" key="2">
    <source>
        <dbReference type="ARBA" id="ARBA00022448"/>
    </source>
</evidence>
<keyword evidence="11" id="KW-1185">Reference proteome</keyword>
<evidence type="ECO:0000256" key="1">
    <source>
        <dbReference type="ARBA" id="ARBA00004127"/>
    </source>
</evidence>
<keyword evidence="6" id="KW-0406">Ion transport</keyword>
<name>A0A0C9VPB7_SPHS4</name>
<feature type="region of interest" description="Disordered" evidence="8">
    <location>
        <begin position="1"/>
        <end position="195"/>
    </location>
</feature>
<feature type="transmembrane region" description="Helical" evidence="9">
    <location>
        <begin position="294"/>
        <end position="315"/>
    </location>
</feature>
<evidence type="ECO:0000256" key="7">
    <source>
        <dbReference type="ARBA" id="ARBA00023136"/>
    </source>
</evidence>
<dbReference type="SUPFAM" id="SSF161111">
    <property type="entry name" value="Cation efflux protein transmembrane domain-like"/>
    <property type="match status" value="1"/>
</dbReference>
<keyword evidence="3 9" id="KW-0812">Transmembrane</keyword>
<keyword evidence="4" id="KW-0862">Zinc</keyword>
<evidence type="ECO:0000256" key="4">
    <source>
        <dbReference type="ARBA" id="ARBA00022833"/>
    </source>
</evidence>
<dbReference type="GO" id="GO:0016020">
    <property type="term" value="C:membrane"/>
    <property type="evidence" value="ECO:0007669"/>
    <property type="project" value="UniProtKB-SubCell"/>
</dbReference>
<evidence type="ECO:0000313" key="10">
    <source>
        <dbReference type="EMBL" id="KIJ43902.1"/>
    </source>
</evidence>
<evidence type="ECO:0000256" key="9">
    <source>
        <dbReference type="SAM" id="Phobius"/>
    </source>
</evidence>
<comment type="subcellular location">
    <subcellularLocation>
        <location evidence="1">Endomembrane system</location>
        <topology evidence="1">Multi-pass membrane protein</topology>
    </subcellularLocation>
</comment>
<dbReference type="EMBL" id="KN837120">
    <property type="protein sequence ID" value="KIJ43902.1"/>
    <property type="molecule type" value="Genomic_DNA"/>
</dbReference>
<feature type="compositionally biased region" description="Basic residues" evidence="8">
    <location>
        <begin position="186"/>
        <end position="195"/>
    </location>
</feature>
<evidence type="ECO:0000256" key="3">
    <source>
        <dbReference type="ARBA" id="ARBA00022692"/>
    </source>
</evidence>
<dbReference type="GO" id="GO:0005794">
    <property type="term" value="C:Golgi apparatus"/>
    <property type="evidence" value="ECO:0007669"/>
    <property type="project" value="UniProtKB-SubCell"/>
</dbReference>
<feature type="compositionally biased region" description="Low complexity" evidence="8">
    <location>
        <begin position="38"/>
        <end position="61"/>
    </location>
</feature>
<evidence type="ECO:0000256" key="6">
    <source>
        <dbReference type="ARBA" id="ARBA00023065"/>
    </source>
</evidence>
<dbReference type="InterPro" id="IPR052005">
    <property type="entry name" value="CDF_SLC30A"/>
</dbReference>
<dbReference type="HOGENOM" id="CLU_013604_0_0_1"/>
<protein>
    <submittedName>
        <fullName evidence="10">Uncharacterized protein</fullName>
    </submittedName>
</protein>
<evidence type="ECO:0000313" key="11">
    <source>
        <dbReference type="Proteomes" id="UP000054279"/>
    </source>
</evidence>